<dbReference type="Proteomes" id="UP000276223">
    <property type="component" value="Unassembled WGS sequence"/>
</dbReference>
<evidence type="ECO:0000313" key="2">
    <source>
        <dbReference type="Proteomes" id="UP000276223"/>
    </source>
</evidence>
<dbReference type="EMBL" id="RJVA01000017">
    <property type="protein sequence ID" value="ROQ89605.1"/>
    <property type="molecule type" value="Genomic_DNA"/>
</dbReference>
<dbReference type="AlphaFoldDB" id="A0A3N1UDW8"/>
<keyword evidence="2" id="KW-1185">Reference proteome</keyword>
<name>A0A3N1UDW8_9BACT</name>
<evidence type="ECO:0000313" key="1">
    <source>
        <dbReference type="EMBL" id="ROQ89605.1"/>
    </source>
</evidence>
<gene>
    <name evidence="1" type="ORF">EDC27_3142</name>
</gene>
<comment type="caution">
    <text evidence="1">The sequence shown here is derived from an EMBL/GenBank/DDBJ whole genome shotgun (WGS) entry which is preliminary data.</text>
</comment>
<proteinExistence type="predicted"/>
<sequence length="81" mass="8753">MPVKQVIFPVAHAEEAAGLLGVDMMGCLAGNKGFRPGRADMASFPGVRPAARLTCRHRACAPRGDQSALTCQRRPYQRSRS</sequence>
<accession>A0A3N1UDW8</accession>
<reference evidence="1 2" key="1">
    <citation type="submission" date="2018-11" db="EMBL/GenBank/DDBJ databases">
        <title>Genomic Encyclopedia of Type Strains, Phase IV (KMG-IV): sequencing the most valuable type-strain genomes for metagenomic binning, comparative biology and taxonomic classification.</title>
        <authorList>
            <person name="Goeker M."/>
        </authorList>
    </citation>
    <scope>NUCLEOTIDE SEQUENCE [LARGE SCALE GENOMIC DNA]</scope>
    <source>
        <strain evidence="1 2">DSM 22027</strain>
    </source>
</reference>
<protein>
    <submittedName>
        <fullName evidence="1">Uncharacterized protein</fullName>
    </submittedName>
</protein>
<organism evidence="1 2">
    <name type="scientific">Desulfosoma caldarium</name>
    <dbReference type="NCBI Taxonomy" id="610254"/>
    <lineage>
        <taxon>Bacteria</taxon>
        <taxon>Pseudomonadati</taxon>
        <taxon>Thermodesulfobacteriota</taxon>
        <taxon>Syntrophobacteria</taxon>
        <taxon>Syntrophobacterales</taxon>
        <taxon>Syntrophobacteraceae</taxon>
        <taxon>Desulfosoma</taxon>
    </lineage>
</organism>